<evidence type="ECO:0000256" key="1">
    <source>
        <dbReference type="SAM" id="Phobius"/>
    </source>
</evidence>
<feature type="transmembrane region" description="Helical" evidence="1">
    <location>
        <begin position="48"/>
        <end position="66"/>
    </location>
</feature>
<sequence length="128" mass="13608">MSQTEYIPGVCNIGGAEVRLRKLVGWAGLIGAIALWGCFAWAKVAPPIRLWVGGPAFMSALGFLQARRNFCVNYGLGGVSGFGTRAGETELVEDVEAREQDRRTSWRIIATSALVAAAAAVAAWLVPT</sequence>
<name>A0ABT6F7T4_9BACT</name>
<evidence type="ECO:0008006" key="4">
    <source>
        <dbReference type="Google" id="ProtNLM"/>
    </source>
</evidence>
<keyword evidence="1" id="KW-0472">Membrane</keyword>
<comment type="caution">
    <text evidence="2">The sequence shown here is derived from an EMBL/GenBank/DDBJ whole genome shotgun (WGS) entry which is preliminary data.</text>
</comment>
<keyword evidence="1" id="KW-1133">Transmembrane helix</keyword>
<protein>
    <recommendedName>
        <fullName evidence="4">DUF2892 domain-containing protein</fullName>
    </recommendedName>
</protein>
<reference evidence="2 3" key="1">
    <citation type="submission" date="2023-03" db="EMBL/GenBank/DDBJ databases">
        <title>Paludisphaera mucosa sp. nov. a novel planctomycete from northern fen.</title>
        <authorList>
            <person name="Ivanova A."/>
        </authorList>
    </citation>
    <scope>NUCLEOTIDE SEQUENCE [LARGE SCALE GENOMIC DNA]</scope>
    <source>
        <strain evidence="2 3">Pla2</strain>
    </source>
</reference>
<feature type="transmembrane region" description="Helical" evidence="1">
    <location>
        <begin position="108"/>
        <end position="126"/>
    </location>
</feature>
<dbReference type="Proteomes" id="UP001216907">
    <property type="component" value="Unassembled WGS sequence"/>
</dbReference>
<evidence type="ECO:0000313" key="2">
    <source>
        <dbReference type="EMBL" id="MDG3003631.1"/>
    </source>
</evidence>
<dbReference type="EMBL" id="JARRAG010000001">
    <property type="protein sequence ID" value="MDG3003631.1"/>
    <property type="molecule type" value="Genomic_DNA"/>
</dbReference>
<keyword evidence="3" id="KW-1185">Reference proteome</keyword>
<organism evidence="2 3">
    <name type="scientific">Paludisphaera mucosa</name>
    <dbReference type="NCBI Taxonomy" id="3030827"/>
    <lineage>
        <taxon>Bacteria</taxon>
        <taxon>Pseudomonadati</taxon>
        <taxon>Planctomycetota</taxon>
        <taxon>Planctomycetia</taxon>
        <taxon>Isosphaerales</taxon>
        <taxon>Isosphaeraceae</taxon>
        <taxon>Paludisphaera</taxon>
    </lineage>
</organism>
<feature type="transmembrane region" description="Helical" evidence="1">
    <location>
        <begin position="23"/>
        <end position="42"/>
    </location>
</feature>
<keyword evidence="1" id="KW-0812">Transmembrane</keyword>
<proteinExistence type="predicted"/>
<accession>A0ABT6F7T4</accession>
<gene>
    <name evidence="2" type="ORF">PZE19_07615</name>
</gene>
<evidence type="ECO:0000313" key="3">
    <source>
        <dbReference type="Proteomes" id="UP001216907"/>
    </source>
</evidence>
<dbReference type="RefSeq" id="WP_277859981.1">
    <property type="nucleotide sequence ID" value="NZ_JARRAG010000001.1"/>
</dbReference>